<feature type="chain" id="PRO_5046698587" evidence="1">
    <location>
        <begin position="22"/>
        <end position="164"/>
    </location>
</feature>
<keyword evidence="1" id="KW-0732">Signal</keyword>
<comment type="caution">
    <text evidence="2">The sequence shown here is derived from an EMBL/GenBank/DDBJ whole genome shotgun (WGS) entry which is preliminary data.</text>
</comment>
<feature type="signal peptide" evidence="1">
    <location>
        <begin position="1"/>
        <end position="21"/>
    </location>
</feature>
<dbReference type="Proteomes" id="UP000641025">
    <property type="component" value="Unassembled WGS sequence"/>
</dbReference>
<evidence type="ECO:0000256" key="1">
    <source>
        <dbReference type="SAM" id="SignalP"/>
    </source>
</evidence>
<gene>
    <name evidence="2" type="ORF">JFN90_21525</name>
</gene>
<accession>A0ABS0YXQ3</accession>
<reference evidence="2 3" key="1">
    <citation type="submission" date="2020-12" db="EMBL/GenBank/DDBJ databases">
        <title>Geomonas sp. Red259, isolated from paddy soil.</title>
        <authorList>
            <person name="Xu Z."/>
            <person name="Zhang Z."/>
            <person name="Masuda Y."/>
            <person name="Itoh H."/>
            <person name="Senoo K."/>
        </authorList>
    </citation>
    <scope>NUCLEOTIDE SEQUENCE [LARGE SCALE GENOMIC DNA]</scope>
    <source>
        <strain evidence="2 3">Red259</strain>
    </source>
</reference>
<protein>
    <submittedName>
        <fullName evidence="2">Uncharacterized protein</fullName>
    </submittedName>
</protein>
<proteinExistence type="predicted"/>
<evidence type="ECO:0000313" key="2">
    <source>
        <dbReference type="EMBL" id="MBJ6802719.1"/>
    </source>
</evidence>
<sequence>MKLILVVAVVVLFLSPTQALAAEEPCHAPQRAMPRPPWSPLRFALTNGNDRQSLEVEYIDGKTISFRIKKSGTCTRHERGRATIAEKWCMGAETDENEAGEAVAVEEYVYKKGTQFTIYIRIDESAWMQATIREAAECSNNCLTSSDLMQLKKEEKHRTKLKKN</sequence>
<dbReference type="RefSeq" id="WP_199397189.1">
    <property type="nucleotide sequence ID" value="NZ_JAEMHK010000024.1"/>
</dbReference>
<keyword evidence="3" id="KW-1185">Reference proteome</keyword>
<dbReference type="EMBL" id="JAEMHK010000024">
    <property type="protein sequence ID" value="MBJ6802719.1"/>
    <property type="molecule type" value="Genomic_DNA"/>
</dbReference>
<name>A0ABS0YXQ3_9BACT</name>
<organism evidence="2 3">
    <name type="scientific">Geomonas propionica</name>
    <dbReference type="NCBI Taxonomy" id="2798582"/>
    <lineage>
        <taxon>Bacteria</taxon>
        <taxon>Pseudomonadati</taxon>
        <taxon>Thermodesulfobacteriota</taxon>
        <taxon>Desulfuromonadia</taxon>
        <taxon>Geobacterales</taxon>
        <taxon>Geobacteraceae</taxon>
        <taxon>Geomonas</taxon>
    </lineage>
</organism>
<evidence type="ECO:0000313" key="3">
    <source>
        <dbReference type="Proteomes" id="UP000641025"/>
    </source>
</evidence>